<dbReference type="OrthoDB" id="6500454at2759"/>
<protein>
    <recommendedName>
        <fullName evidence="11">Ionotropic glutamate receptor C-terminal domain-containing protein</fullName>
    </recommendedName>
</protein>
<dbReference type="PANTHER" id="PTHR42643:SF24">
    <property type="entry name" value="IONOTROPIC RECEPTOR 60A"/>
    <property type="match status" value="1"/>
</dbReference>
<keyword evidence="4 9" id="KW-0812">Transmembrane</keyword>
<name>A0A232EHG1_9HYME</name>
<evidence type="ECO:0000256" key="1">
    <source>
        <dbReference type="ARBA" id="ARBA00004651"/>
    </source>
</evidence>
<keyword evidence="6 9" id="KW-0472">Membrane</keyword>
<accession>A0A232EHG1</accession>
<dbReference type="Proteomes" id="UP000215335">
    <property type="component" value="Unassembled WGS sequence"/>
</dbReference>
<evidence type="ECO:0000256" key="5">
    <source>
        <dbReference type="ARBA" id="ARBA00022989"/>
    </source>
</evidence>
<evidence type="ECO:0000256" key="7">
    <source>
        <dbReference type="ARBA" id="ARBA00023170"/>
    </source>
</evidence>
<reference evidence="12 13" key="1">
    <citation type="journal article" date="2017" name="Curr. Biol.">
        <title>The Evolution of Venom by Co-option of Single-Copy Genes.</title>
        <authorList>
            <person name="Martinson E.O."/>
            <person name="Mrinalini"/>
            <person name="Kelkar Y.D."/>
            <person name="Chang C.H."/>
            <person name="Werren J.H."/>
        </authorList>
    </citation>
    <scope>NUCLEOTIDE SEQUENCE [LARGE SCALE GENOMIC DNA]</scope>
    <source>
        <strain evidence="12 13">Alberta</strain>
        <tissue evidence="12">Whole body</tissue>
    </source>
</reference>
<keyword evidence="3" id="KW-1003">Cell membrane</keyword>
<feature type="transmembrane region" description="Helical" evidence="9">
    <location>
        <begin position="336"/>
        <end position="355"/>
    </location>
</feature>
<dbReference type="Gene3D" id="1.10.287.70">
    <property type="match status" value="1"/>
</dbReference>
<dbReference type="InterPro" id="IPR001320">
    <property type="entry name" value="Iontro_rcpt_C"/>
</dbReference>
<dbReference type="Pfam" id="PF00060">
    <property type="entry name" value="Lig_chan"/>
    <property type="match status" value="1"/>
</dbReference>
<feature type="transmembrane region" description="Helical" evidence="9">
    <location>
        <begin position="426"/>
        <end position="451"/>
    </location>
</feature>
<keyword evidence="8" id="KW-0325">Glycoprotein</keyword>
<comment type="caution">
    <text evidence="12">The sequence shown here is derived from an EMBL/GenBank/DDBJ whole genome shotgun (WGS) entry which is preliminary data.</text>
</comment>
<evidence type="ECO:0000259" key="11">
    <source>
        <dbReference type="Pfam" id="PF00060"/>
    </source>
</evidence>
<dbReference type="Gene3D" id="3.40.190.10">
    <property type="entry name" value="Periplasmic binding protein-like II"/>
    <property type="match status" value="1"/>
</dbReference>
<evidence type="ECO:0000256" key="3">
    <source>
        <dbReference type="ARBA" id="ARBA00022475"/>
    </source>
</evidence>
<proteinExistence type="inferred from homology"/>
<dbReference type="InterPro" id="IPR052192">
    <property type="entry name" value="Insect_Ionotropic_Sensory_Rcpt"/>
</dbReference>
<evidence type="ECO:0000256" key="6">
    <source>
        <dbReference type="ARBA" id="ARBA00023136"/>
    </source>
</evidence>
<evidence type="ECO:0000313" key="12">
    <source>
        <dbReference type="EMBL" id="OXU17807.1"/>
    </source>
</evidence>
<evidence type="ECO:0000256" key="8">
    <source>
        <dbReference type="ARBA" id="ARBA00023180"/>
    </source>
</evidence>
<gene>
    <name evidence="12" type="ORF">TSAR_013320</name>
</gene>
<evidence type="ECO:0000313" key="13">
    <source>
        <dbReference type="Proteomes" id="UP000215335"/>
    </source>
</evidence>
<keyword evidence="7" id="KW-0675">Receptor</keyword>
<dbReference type="GO" id="GO:0015276">
    <property type="term" value="F:ligand-gated monoatomic ion channel activity"/>
    <property type="evidence" value="ECO:0007669"/>
    <property type="project" value="InterPro"/>
</dbReference>
<dbReference type="SUPFAM" id="SSF53850">
    <property type="entry name" value="Periplasmic binding protein-like II"/>
    <property type="match status" value="1"/>
</dbReference>
<feature type="chain" id="PRO_5012805255" description="Ionotropic glutamate receptor C-terminal domain-containing protein" evidence="10">
    <location>
        <begin position="19"/>
        <end position="701"/>
    </location>
</feature>
<dbReference type="GO" id="GO:0005886">
    <property type="term" value="C:plasma membrane"/>
    <property type="evidence" value="ECO:0007669"/>
    <property type="project" value="UniProtKB-SubCell"/>
</dbReference>
<comment type="similarity">
    <text evidence="2">Belongs to the glutamate-gated ion channel (TC 1.A.10.1) family.</text>
</comment>
<evidence type="ECO:0000256" key="4">
    <source>
        <dbReference type="ARBA" id="ARBA00022692"/>
    </source>
</evidence>
<organism evidence="12 13">
    <name type="scientific">Trichomalopsis sarcophagae</name>
    <dbReference type="NCBI Taxonomy" id="543379"/>
    <lineage>
        <taxon>Eukaryota</taxon>
        <taxon>Metazoa</taxon>
        <taxon>Ecdysozoa</taxon>
        <taxon>Arthropoda</taxon>
        <taxon>Hexapoda</taxon>
        <taxon>Insecta</taxon>
        <taxon>Pterygota</taxon>
        <taxon>Neoptera</taxon>
        <taxon>Endopterygota</taxon>
        <taxon>Hymenoptera</taxon>
        <taxon>Apocrita</taxon>
        <taxon>Proctotrupomorpha</taxon>
        <taxon>Chalcidoidea</taxon>
        <taxon>Pteromalidae</taxon>
        <taxon>Pteromalinae</taxon>
        <taxon>Trichomalopsis</taxon>
    </lineage>
</organism>
<feature type="transmembrane region" description="Helical" evidence="9">
    <location>
        <begin position="630"/>
        <end position="651"/>
    </location>
</feature>
<dbReference type="PANTHER" id="PTHR42643">
    <property type="entry name" value="IONOTROPIC RECEPTOR 20A-RELATED"/>
    <property type="match status" value="1"/>
</dbReference>
<dbReference type="GO" id="GO:0050906">
    <property type="term" value="P:detection of stimulus involved in sensory perception"/>
    <property type="evidence" value="ECO:0007669"/>
    <property type="project" value="UniProtKB-ARBA"/>
</dbReference>
<dbReference type="STRING" id="543379.A0A232EHG1"/>
<evidence type="ECO:0000256" key="9">
    <source>
        <dbReference type="SAM" id="Phobius"/>
    </source>
</evidence>
<comment type="subcellular location">
    <subcellularLocation>
        <location evidence="1">Cell membrane</location>
        <topology evidence="1">Multi-pass membrane protein</topology>
    </subcellularLocation>
</comment>
<dbReference type="EMBL" id="NNAY01004504">
    <property type="protein sequence ID" value="OXU17807.1"/>
    <property type="molecule type" value="Genomic_DNA"/>
</dbReference>
<sequence length="701" mass="80150">MRFLVSWSFLVLLQLTVSLNQRHFRKLSKSHEARTESLTILLRTIANDYFSNCTLNVIYDSAYELIYPINFSLYFKDNSLPIIQETVDFSSGGRVREKIVEKCTNYFVFLGDLQAIKYIVAQDTKSKIVIISTETPWEVKDFLKSHLSKNYLNLLIMAYSASSRNDGSYLLYTHKLYAEGSGSTQPMLLSSWINNNLTIRDVNLFPEKLTKGFMGHRLLVSAAENPPFTIKKPLLGSDDSNWDGIEIRLLKLSAKYLNFTIEFTDARTSAYSPIDAVKRDVLLGLTSAAVGGIYLTQELSESFDATIPHVEDCAAFISLASTAIPKYRAILGPFQLSVWLLLCAAYFVLIIPLSFNSNYTILSLFKHPSGLNNMFWFVFSTYTNSFVVENPLLNYGIAKNSITILLETILQSHYHYFKKSIKFLGIYWIFTIIVTACYTGSIVAFITLPVYPSAIESAAEFLAYRYRIGTLDHNGWENWFNVNTTDDPLLQSLFRKMEYLPTLLEGVHNASRAYFWPYAFLASKTSLEYIIQTDFAPTWSTKRTLMHVSDECFVRYNVVQLFPAKSLYTKSMNGFVARATETGLLNKIINDIEWEMQRVAMMTKKQITKSISKKIKVEDRELTVEDTQGMFLILGSGFLMAMLALAFESLYSYFKKRNIKKDSVSEMEGTDWMTESQVMGSWIYGKDAFPGIRWRPARRSV</sequence>
<evidence type="ECO:0000256" key="10">
    <source>
        <dbReference type="SAM" id="SignalP"/>
    </source>
</evidence>
<dbReference type="AlphaFoldDB" id="A0A232EHG1"/>
<feature type="signal peptide" evidence="10">
    <location>
        <begin position="1"/>
        <end position="18"/>
    </location>
</feature>
<feature type="domain" description="Ionotropic glutamate receptor C-terminal" evidence="11">
    <location>
        <begin position="420"/>
        <end position="638"/>
    </location>
</feature>
<keyword evidence="10" id="KW-0732">Signal</keyword>
<keyword evidence="5 9" id="KW-1133">Transmembrane helix</keyword>
<keyword evidence="13" id="KW-1185">Reference proteome</keyword>
<evidence type="ECO:0000256" key="2">
    <source>
        <dbReference type="ARBA" id="ARBA00008685"/>
    </source>
</evidence>